<proteinExistence type="predicted"/>
<evidence type="ECO:0008006" key="3">
    <source>
        <dbReference type="Google" id="ProtNLM"/>
    </source>
</evidence>
<reference evidence="2" key="1">
    <citation type="submission" date="2015-10" db="EMBL/GenBank/DDBJ databases">
        <title>Bioinformatic analysis of the first complete genome sequence of Lactobacillus kunkeei strain MP2, an Apis mellifera gut isolate.</title>
        <authorList>
            <person name="Asenjo F."/>
            <person name="Olmos A."/>
            <person name="Henriquez-Piskulich P."/>
            <person name="Aldea P."/>
            <person name="Ugalde J.A."/>
            <person name="Trombert A.N."/>
        </authorList>
    </citation>
    <scope>NUCLEOTIDE SEQUENCE [LARGE SCALE GENOMIC DNA]</scope>
    <source>
        <strain evidence="2">MP2</strain>
    </source>
</reference>
<gene>
    <name evidence="1" type="ORF">APS55_02200</name>
</gene>
<evidence type="ECO:0000313" key="1">
    <source>
        <dbReference type="EMBL" id="ALJ31110.1"/>
    </source>
</evidence>
<protein>
    <recommendedName>
        <fullName evidence="3">RES domain-containing protein</fullName>
    </recommendedName>
</protein>
<dbReference type="EMBL" id="CP012920">
    <property type="protein sequence ID" value="ALJ31110.1"/>
    <property type="molecule type" value="Genomic_DNA"/>
</dbReference>
<sequence length="275" mass="32458">MKRVLQLQNRIREVKNNLFKDRDMKSIDNDLLTIENEYRLPLIFHDYLIGHIFYRARVVNNLSNLTHWKQSDFWEVPTKFVSSYGRINSKHESVFYLSSDLMQTLKEIRYKYDRPVVVSAYMLTRQISSVQIGARFDESMIDGKTLSNEEELIECNLISDFFNDIFSYPVGKGTEYLYRFSNSVFKNFYTLPESVSQAWSYSAIENPNIMNVAFKNGDASKYLNFMGSVCMVSYPGDGFKIPFYFNDNYKLMFNFNGLNKEWINNVFKIDFTNIK</sequence>
<accession>A0AAC8ZYD6</accession>
<reference evidence="1 2" key="2">
    <citation type="journal article" date="2016" name="PeerJ">
        <title>Genome sequencing and analysis of the first complete genome of Lactobacillus kunkeei strain MP2, an Apis mellifera gut isolate.</title>
        <authorList>
            <person name="Asenjo F."/>
            <person name="Olmos A."/>
            <person name="Henriquez-Piskulich P."/>
            <person name="Polanco V."/>
            <person name="Aldea P."/>
            <person name="Ugalde J.A."/>
            <person name="Trombert A.N."/>
        </authorList>
    </citation>
    <scope>NUCLEOTIDE SEQUENCE [LARGE SCALE GENOMIC DNA]</scope>
    <source>
        <strain evidence="1 2">MP2</strain>
    </source>
</reference>
<name>A0AAC8ZYD6_9LACO</name>
<dbReference type="Proteomes" id="UP000067203">
    <property type="component" value="Chromosome"/>
</dbReference>
<dbReference type="AlphaFoldDB" id="A0AAC8ZYD6"/>
<dbReference type="RefSeq" id="WP_034531044.1">
    <property type="nucleotide sequence ID" value="NZ_CP012920.1"/>
</dbReference>
<dbReference type="KEGG" id="lku:APS55_02200"/>
<evidence type="ECO:0000313" key="2">
    <source>
        <dbReference type="Proteomes" id="UP000067203"/>
    </source>
</evidence>
<organism evidence="1 2">
    <name type="scientific">Apilactobacillus kunkeei</name>
    <dbReference type="NCBI Taxonomy" id="148814"/>
    <lineage>
        <taxon>Bacteria</taxon>
        <taxon>Bacillati</taxon>
        <taxon>Bacillota</taxon>
        <taxon>Bacilli</taxon>
        <taxon>Lactobacillales</taxon>
        <taxon>Lactobacillaceae</taxon>
        <taxon>Apilactobacillus</taxon>
    </lineage>
</organism>